<evidence type="ECO:0000313" key="7">
    <source>
        <dbReference type="EMBL" id="KAF5318059.1"/>
    </source>
</evidence>
<keyword evidence="4 5" id="KW-0472">Membrane</keyword>
<name>A0A8H5EZF4_9AGAR</name>
<comment type="subcellular location">
    <subcellularLocation>
        <location evidence="1">Membrane</location>
        <topology evidence="1">Multi-pass membrane protein</topology>
    </subcellularLocation>
</comment>
<sequence length="273" mass="29629">MGLLVWVLSLLFFPETSQPGARGVDELRLKEGVHWRERFVFVNPLLPLALLRSPNLFLVAIITFTTSLSVFVLLVPLVYTIGVRYSIKNEAILGLCFLPSGLGCIAGAQIIGRVSDRTVIKWRRRRNGVWYLEDRLRAALIPFGVVTPLAVLGFGIANQFIDGNVGLALCLFGLFMAGAGIEMCFGPCAANLVDVMHTRSAESLGANNGLRTGLVAFGISGVVPIMDAYGVAWTNAASAALIWIAFGILICVIRYGEQMRAWVEVGFSTADNH</sequence>
<accession>A0A8H5EZF4</accession>
<evidence type="ECO:0000256" key="5">
    <source>
        <dbReference type="SAM" id="Phobius"/>
    </source>
</evidence>
<dbReference type="AlphaFoldDB" id="A0A8H5EZF4"/>
<evidence type="ECO:0000256" key="2">
    <source>
        <dbReference type="ARBA" id="ARBA00022692"/>
    </source>
</evidence>
<keyword evidence="8" id="KW-1185">Reference proteome</keyword>
<feature type="transmembrane region" description="Helical" evidence="5">
    <location>
        <begin position="136"/>
        <end position="157"/>
    </location>
</feature>
<feature type="signal peptide" evidence="6">
    <location>
        <begin position="1"/>
        <end position="19"/>
    </location>
</feature>
<evidence type="ECO:0008006" key="9">
    <source>
        <dbReference type="Google" id="ProtNLM"/>
    </source>
</evidence>
<keyword evidence="6" id="KW-0732">Signal</keyword>
<feature type="transmembrane region" description="Helical" evidence="5">
    <location>
        <begin position="163"/>
        <end position="188"/>
    </location>
</feature>
<feature type="transmembrane region" description="Helical" evidence="5">
    <location>
        <begin position="56"/>
        <end position="79"/>
    </location>
</feature>
<dbReference type="PANTHER" id="PTHR23502:SF64">
    <property type="entry name" value="TRANSPORTER, PUTATIVE (AFU_ORTHOLOGUE AFUA_3G11760)-RELATED"/>
    <property type="match status" value="1"/>
</dbReference>
<keyword evidence="2 5" id="KW-0812">Transmembrane</keyword>
<feature type="transmembrane region" description="Helical" evidence="5">
    <location>
        <begin position="91"/>
        <end position="115"/>
    </location>
</feature>
<protein>
    <recommendedName>
        <fullName evidence="9">Major facilitator superfamily (MFS) profile domain-containing protein</fullName>
    </recommendedName>
</protein>
<evidence type="ECO:0000256" key="1">
    <source>
        <dbReference type="ARBA" id="ARBA00004141"/>
    </source>
</evidence>
<reference evidence="7 8" key="1">
    <citation type="journal article" date="2020" name="ISME J.">
        <title>Uncovering the hidden diversity of litter-decomposition mechanisms in mushroom-forming fungi.</title>
        <authorList>
            <person name="Floudas D."/>
            <person name="Bentzer J."/>
            <person name="Ahren D."/>
            <person name="Johansson T."/>
            <person name="Persson P."/>
            <person name="Tunlid A."/>
        </authorList>
    </citation>
    <scope>NUCLEOTIDE SEQUENCE [LARGE SCALE GENOMIC DNA]</scope>
    <source>
        <strain evidence="7 8">CBS 101986</strain>
    </source>
</reference>
<dbReference type="GO" id="GO:0005886">
    <property type="term" value="C:plasma membrane"/>
    <property type="evidence" value="ECO:0007669"/>
    <property type="project" value="TreeGrafter"/>
</dbReference>
<dbReference type="PANTHER" id="PTHR23502">
    <property type="entry name" value="MAJOR FACILITATOR SUPERFAMILY"/>
    <property type="match status" value="1"/>
</dbReference>
<evidence type="ECO:0000256" key="6">
    <source>
        <dbReference type="SAM" id="SignalP"/>
    </source>
</evidence>
<proteinExistence type="predicted"/>
<dbReference type="GO" id="GO:0022857">
    <property type="term" value="F:transmembrane transporter activity"/>
    <property type="evidence" value="ECO:0007669"/>
    <property type="project" value="TreeGrafter"/>
</dbReference>
<keyword evidence="3 5" id="KW-1133">Transmembrane helix</keyword>
<feature type="chain" id="PRO_5034885005" description="Major facilitator superfamily (MFS) profile domain-containing protein" evidence="6">
    <location>
        <begin position="20"/>
        <end position="273"/>
    </location>
</feature>
<dbReference type="SUPFAM" id="SSF103473">
    <property type="entry name" value="MFS general substrate transporter"/>
    <property type="match status" value="1"/>
</dbReference>
<comment type="caution">
    <text evidence="7">The sequence shown here is derived from an EMBL/GenBank/DDBJ whole genome shotgun (WGS) entry which is preliminary data.</text>
</comment>
<evidence type="ECO:0000256" key="4">
    <source>
        <dbReference type="ARBA" id="ARBA00023136"/>
    </source>
</evidence>
<feature type="transmembrane region" description="Helical" evidence="5">
    <location>
        <begin position="232"/>
        <end position="253"/>
    </location>
</feature>
<evidence type="ECO:0000313" key="8">
    <source>
        <dbReference type="Proteomes" id="UP000567179"/>
    </source>
</evidence>
<gene>
    <name evidence="7" type="ORF">D9619_012112</name>
</gene>
<dbReference type="Gene3D" id="1.20.1250.20">
    <property type="entry name" value="MFS general substrate transporter like domains"/>
    <property type="match status" value="1"/>
</dbReference>
<dbReference type="EMBL" id="JAACJJ010000031">
    <property type="protein sequence ID" value="KAF5318059.1"/>
    <property type="molecule type" value="Genomic_DNA"/>
</dbReference>
<evidence type="ECO:0000256" key="3">
    <source>
        <dbReference type="ARBA" id="ARBA00022989"/>
    </source>
</evidence>
<organism evidence="7 8">
    <name type="scientific">Psilocybe cf. subviscida</name>
    <dbReference type="NCBI Taxonomy" id="2480587"/>
    <lineage>
        <taxon>Eukaryota</taxon>
        <taxon>Fungi</taxon>
        <taxon>Dikarya</taxon>
        <taxon>Basidiomycota</taxon>
        <taxon>Agaricomycotina</taxon>
        <taxon>Agaricomycetes</taxon>
        <taxon>Agaricomycetidae</taxon>
        <taxon>Agaricales</taxon>
        <taxon>Agaricineae</taxon>
        <taxon>Strophariaceae</taxon>
        <taxon>Psilocybe</taxon>
    </lineage>
</organism>
<dbReference type="InterPro" id="IPR036259">
    <property type="entry name" value="MFS_trans_sf"/>
</dbReference>
<dbReference type="OrthoDB" id="3066029at2759"/>
<dbReference type="Proteomes" id="UP000567179">
    <property type="component" value="Unassembled WGS sequence"/>
</dbReference>